<feature type="transmembrane region" description="Helical" evidence="9">
    <location>
        <begin position="81"/>
        <end position="100"/>
    </location>
</feature>
<evidence type="ECO:0000256" key="4">
    <source>
        <dbReference type="ARBA" id="ARBA00022475"/>
    </source>
</evidence>
<dbReference type="InterPro" id="IPR000515">
    <property type="entry name" value="MetI-like"/>
</dbReference>
<dbReference type="SUPFAM" id="SSF161098">
    <property type="entry name" value="MetI-like"/>
    <property type="match status" value="1"/>
</dbReference>
<comment type="caution">
    <text evidence="11">The sequence shown here is derived from an EMBL/GenBank/DDBJ whole genome shotgun (WGS) entry which is preliminary data.</text>
</comment>
<evidence type="ECO:0000256" key="9">
    <source>
        <dbReference type="RuleBase" id="RU363032"/>
    </source>
</evidence>
<proteinExistence type="inferred from homology"/>
<comment type="subcellular location">
    <subcellularLocation>
        <location evidence="1">Cell inner membrane</location>
        <topology evidence="1">Multi-pass membrane protein</topology>
    </subcellularLocation>
    <subcellularLocation>
        <location evidence="9">Cell membrane</location>
        <topology evidence="9">Multi-pass membrane protein</topology>
    </subcellularLocation>
</comment>
<dbReference type="AlphaFoldDB" id="S9QRA6"/>
<organism evidence="11 12">
    <name type="scientific">Salipiger mucosus DSM 16094</name>
    <dbReference type="NCBI Taxonomy" id="1123237"/>
    <lineage>
        <taxon>Bacteria</taxon>
        <taxon>Pseudomonadati</taxon>
        <taxon>Pseudomonadota</taxon>
        <taxon>Alphaproteobacteria</taxon>
        <taxon>Rhodobacterales</taxon>
        <taxon>Roseobacteraceae</taxon>
        <taxon>Salipiger</taxon>
    </lineage>
</organism>
<dbReference type="PANTHER" id="PTHR30614:SF0">
    <property type="entry name" value="L-CYSTINE TRANSPORT SYSTEM PERMEASE PROTEIN TCYL"/>
    <property type="match status" value="1"/>
</dbReference>
<dbReference type="NCBIfam" id="TIGR01726">
    <property type="entry name" value="HEQRo_perm_3TM"/>
    <property type="match status" value="1"/>
</dbReference>
<feature type="transmembrane region" description="Helical" evidence="9">
    <location>
        <begin position="53"/>
        <end position="75"/>
    </location>
</feature>
<keyword evidence="6" id="KW-0029">Amino-acid transport</keyword>
<dbReference type="GO" id="GO:0022857">
    <property type="term" value="F:transmembrane transporter activity"/>
    <property type="evidence" value="ECO:0007669"/>
    <property type="project" value="InterPro"/>
</dbReference>
<evidence type="ECO:0000259" key="10">
    <source>
        <dbReference type="PROSITE" id="PS50928"/>
    </source>
</evidence>
<dbReference type="PANTHER" id="PTHR30614">
    <property type="entry name" value="MEMBRANE COMPONENT OF AMINO ACID ABC TRANSPORTER"/>
    <property type="match status" value="1"/>
</dbReference>
<dbReference type="PROSITE" id="PS50928">
    <property type="entry name" value="ABC_TM1"/>
    <property type="match status" value="1"/>
</dbReference>
<keyword evidence="8 9" id="KW-0472">Membrane</keyword>
<dbReference type="InterPro" id="IPR010065">
    <property type="entry name" value="AA_ABC_transptr_permease_3TM"/>
</dbReference>
<evidence type="ECO:0000256" key="7">
    <source>
        <dbReference type="ARBA" id="ARBA00022989"/>
    </source>
</evidence>
<dbReference type="Pfam" id="PF00528">
    <property type="entry name" value="BPD_transp_1"/>
    <property type="match status" value="1"/>
</dbReference>
<protein>
    <submittedName>
        <fullName evidence="11">Amino acid ABC transporter, permease protein</fullName>
    </submittedName>
</protein>
<dbReference type="EMBL" id="APVH01000027">
    <property type="protein sequence ID" value="EPX82177.1"/>
    <property type="molecule type" value="Genomic_DNA"/>
</dbReference>
<evidence type="ECO:0000256" key="2">
    <source>
        <dbReference type="ARBA" id="ARBA00010072"/>
    </source>
</evidence>
<dbReference type="CDD" id="cd06261">
    <property type="entry name" value="TM_PBP2"/>
    <property type="match status" value="1"/>
</dbReference>
<dbReference type="GO" id="GO:0006865">
    <property type="term" value="P:amino acid transport"/>
    <property type="evidence" value="ECO:0007669"/>
    <property type="project" value="UniProtKB-KW"/>
</dbReference>
<dbReference type="RefSeq" id="WP_020043443.1">
    <property type="nucleotide sequence ID" value="NZ_KE557276.1"/>
</dbReference>
<keyword evidence="12" id="KW-1185">Reference proteome</keyword>
<gene>
    <name evidence="11" type="ORF">Salmuc_02546</name>
</gene>
<dbReference type="InterPro" id="IPR043429">
    <property type="entry name" value="ArtM/GltK/GlnP/TcyL/YhdX-like"/>
</dbReference>
<feature type="transmembrane region" description="Helical" evidence="9">
    <location>
        <begin position="20"/>
        <end position="41"/>
    </location>
</feature>
<dbReference type="GO" id="GO:0043190">
    <property type="term" value="C:ATP-binding cassette (ABC) transporter complex"/>
    <property type="evidence" value="ECO:0007669"/>
    <property type="project" value="InterPro"/>
</dbReference>
<keyword evidence="5 9" id="KW-0812">Transmembrane</keyword>
<evidence type="ECO:0000256" key="8">
    <source>
        <dbReference type="ARBA" id="ARBA00023136"/>
    </source>
</evidence>
<keyword evidence="4" id="KW-1003">Cell membrane</keyword>
<evidence type="ECO:0000313" key="11">
    <source>
        <dbReference type="EMBL" id="EPX82177.1"/>
    </source>
</evidence>
<dbReference type="STRING" id="1123237.Salmuc_02546"/>
<dbReference type="Proteomes" id="UP000015347">
    <property type="component" value="Unassembled WGS sequence"/>
</dbReference>
<feature type="transmembrane region" description="Helical" evidence="9">
    <location>
        <begin position="184"/>
        <end position="204"/>
    </location>
</feature>
<keyword evidence="7 9" id="KW-1133">Transmembrane helix</keyword>
<comment type="similarity">
    <text evidence="2">Belongs to the binding-protein-dependent transport system permease family. HisMQ subfamily.</text>
</comment>
<reference evidence="12" key="1">
    <citation type="journal article" date="2014" name="Stand. Genomic Sci.">
        <title>Genome sequence of the exopolysaccharide-producing Salipiger mucosus type strain (DSM 16094(T)), a moderately halophilic member of the Roseobacter clade.</title>
        <authorList>
            <person name="Riedel T."/>
            <person name="Spring S."/>
            <person name="Fiebig A."/>
            <person name="Petersen J."/>
            <person name="Kyrpides N.C."/>
            <person name="Goker M."/>
            <person name="Klenk H.P."/>
        </authorList>
    </citation>
    <scope>NUCLEOTIDE SEQUENCE [LARGE SCALE GENOMIC DNA]</scope>
    <source>
        <strain evidence="12">DSM 16094</strain>
    </source>
</reference>
<sequence length="230" mass="24734">MDLTLFTQYTPLLLKGIGTTILLMAVVGTAAPLLALPLALAREYGPGWASRGVTAFSWLMRAVPTLVLLFFAYFGLPALGIFLPPLISAMIALVISAMGYNVEFLTAGLRAVNPAMLEACRALGMTRGQMIRRVVLPQALPVAVPPLFSNLTLNLKGTALAGLVAVPEFMATISGLISQTYRPIEFLLLAAVVYLALNSAIIWLQGHVEDRLSPAGRARRSERLRASELM</sequence>
<dbReference type="HOGENOM" id="CLU_019602_1_4_5"/>
<evidence type="ECO:0000313" key="12">
    <source>
        <dbReference type="Proteomes" id="UP000015347"/>
    </source>
</evidence>
<evidence type="ECO:0000256" key="5">
    <source>
        <dbReference type="ARBA" id="ARBA00022692"/>
    </source>
</evidence>
<evidence type="ECO:0000256" key="6">
    <source>
        <dbReference type="ARBA" id="ARBA00022970"/>
    </source>
</evidence>
<accession>S9QRA6</accession>
<dbReference type="OrthoDB" id="9808674at2"/>
<evidence type="ECO:0000256" key="3">
    <source>
        <dbReference type="ARBA" id="ARBA00022448"/>
    </source>
</evidence>
<feature type="domain" description="ABC transmembrane type-1" evidence="10">
    <location>
        <begin position="17"/>
        <end position="205"/>
    </location>
</feature>
<feature type="transmembrane region" description="Helical" evidence="9">
    <location>
        <begin position="159"/>
        <end position="177"/>
    </location>
</feature>
<evidence type="ECO:0000256" key="1">
    <source>
        <dbReference type="ARBA" id="ARBA00004429"/>
    </source>
</evidence>
<name>S9QRA6_9RHOB</name>
<dbReference type="eggNOG" id="COG0765">
    <property type="taxonomic scope" value="Bacteria"/>
</dbReference>
<dbReference type="InterPro" id="IPR035906">
    <property type="entry name" value="MetI-like_sf"/>
</dbReference>
<keyword evidence="3 9" id="KW-0813">Transport</keyword>
<dbReference type="Gene3D" id="1.10.3720.10">
    <property type="entry name" value="MetI-like"/>
    <property type="match status" value="1"/>
</dbReference>